<feature type="signal peptide" evidence="3">
    <location>
        <begin position="1"/>
        <end position="35"/>
    </location>
</feature>
<keyword evidence="5" id="KW-1185">Reference proteome</keyword>
<feature type="transmembrane region" description="Helical" evidence="2">
    <location>
        <begin position="335"/>
        <end position="358"/>
    </location>
</feature>
<feature type="region of interest" description="Disordered" evidence="1">
    <location>
        <begin position="242"/>
        <end position="305"/>
    </location>
</feature>
<evidence type="ECO:0000313" key="4">
    <source>
        <dbReference type="EMBL" id="MVX60287.1"/>
    </source>
</evidence>
<keyword evidence="2" id="KW-0472">Membrane</keyword>
<evidence type="ECO:0000256" key="2">
    <source>
        <dbReference type="SAM" id="Phobius"/>
    </source>
</evidence>
<sequence>MKKIVLKRGSKAHARALVAGSLVLTLALSPLTAFAAAPGGEVEAASELAPAVEAMDNDAAESAAAVAETTSVTVYYCEMVYYDDPSFDDPSGFRVLGTATFDDVKVGEEIRPENYLRDIPDFAFFDGWAHNKIASVNAAANTVQLNYFRVKSPTVVNYYAISDGEAGYPEEDGTVIAEVDGESVRFDKMGSYEIESLPVGTAIDTELLAVPLPDLAYVDTDKAEVVVDGLVSSNEVNMFYTPLPSALPDEPSQDVPGTQPPSVAGPDESGDQDAGGGTDAGNGSSAEVPADAAGAEGTSSAEGAGEETVILDDTVPMAAGDKAPVRTLPQTGDGLLGLILGATGMAAAAAVAGVAAIAHRRRN</sequence>
<dbReference type="OrthoDB" id="3178225at2"/>
<evidence type="ECO:0000256" key="1">
    <source>
        <dbReference type="SAM" id="MobiDB-lite"/>
    </source>
</evidence>
<accession>A0A6N8JMI1</accession>
<feature type="compositionally biased region" description="Low complexity" evidence="1">
    <location>
        <begin position="281"/>
        <end position="305"/>
    </location>
</feature>
<evidence type="ECO:0008006" key="6">
    <source>
        <dbReference type="Google" id="ProtNLM"/>
    </source>
</evidence>
<keyword evidence="2" id="KW-0812">Transmembrane</keyword>
<keyword evidence="2" id="KW-1133">Transmembrane helix</keyword>
<name>A0A6N8JMI1_9ACTN</name>
<gene>
    <name evidence="4" type="ORF">GKZ27_02240</name>
</gene>
<feature type="chain" id="PRO_5026863057" description="LPXTG cell wall anchor domain-containing protein" evidence="3">
    <location>
        <begin position="36"/>
        <end position="363"/>
    </location>
</feature>
<proteinExistence type="predicted"/>
<keyword evidence="3" id="KW-0732">Signal</keyword>
<evidence type="ECO:0000313" key="5">
    <source>
        <dbReference type="Proteomes" id="UP000463388"/>
    </source>
</evidence>
<comment type="caution">
    <text evidence="4">The sequence shown here is derived from an EMBL/GenBank/DDBJ whole genome shotgun (WGS) entry which is preliminary data.</text>
</comment>
<evidence type="ECO:0000256" key="3">
    <source>
        <dbReference type="SAM" id="SignalP"/>
    </source>
</evidence>
<dbReference type="AlphaFoldDB" id="A0A6N8JMI1"/>
<reference evidence="4 5" key="1">
    <citation type="submission" date="2019-12" db="EMBL/GenBank/DDBJ databases">
        <title>Microbes associate with the intestines of laboratory mice.</title>
        <authorList>
            <person name="Navarre W."/>
            <person name="Wong E."/>
        </authorList>
    </citation>
    <scope>NUCLEOTIDE SEQUENCE [LARGE SCALE GENOMIC DNA]</scope>
    <source>
        <strain evidence="4 5">NM66_B29</strain>
    </source>
</reference>
<organism evidence="4 5">
    <name type="scientific">Adlercreutzia mucosicola</name>
    <dbReference type="NCBI Taxonomy" id="580026"/>
    <lineage>
        <taxon>Bacteria</taxon>
        <taxon>Bacillati</taxon>
        <taxon>Actinomycetota</taxon>
        <taxon>Coriobacteriia</taxon>
        <taxon>Eggerthellales</taxon>
        <taxon>Eggerthellaceae</taxon>
        <taxon>Adlercreutzia</taxon>
    </lineage>
</organism>
<dbReference type="RefSeq" id="WP_160344748.1">
    <property type="nucleotide sequence ID" value="NZ_WSRR01000003.1"/>
</dbReference>
<protein>
    <recommendedName>
        <fullName evidence="6">LPXTG cell wall anchor domain-containing protein</fullName>
    </recommendedName>
</protein>
<dbReference type="Proteomes" id="UP000463388">
    <property type="component" value="Unassembled WGS sequence"/>
</dbReference>
<dbReference type="EMBL" id="WSRR01000003">
    <property type="protein sequence ID" value="MVX60287.1"/>
    <property type="molecule type" value="Genomic_DNA"/>
</dbReference>